<evidence type="ECO:0000256" key="4">
    <source>
        <dbReference type="ARBA" id="ARBA00022741"/>
    </source>
</evidence>
<dbReference type="RefSeq" id="WP_255134653.1">
    <property type="nucleotide sequence ID" value="NZ_JANDBC010000001.1"/>
</dbReference>
<evidence type="ECO:0000256" key="6">
    <source>
        <dbReference type="ARBA" id="ARBA00022840"/>
    </source>
</evidence>
<keyword evidence="6" id="KW-0067">ATP-binding</keyword>
<dbReference type="SMART" id="SM00387">
    <property type="entry name" value="HATPase_c"/>
    <property type="match status" value="1"/>
</dbReference>
<feature type="transmembrane region" description="Helical" evidence="8">
    <location>
        <begin position="34"/>
        <end position="54"/>
    </location>
</feature>
<dbReference type="InterPro" id="IPR004358">
    <property type="entry name" value="Sig_transdc_His_kin-like_C"/>
</dbReference>
<feature type="domain" description="Histidine kinase" evidence="9">
    <location>
        <begin position="229"/>
        <end position="454"/>
    </location>
</feature>
<evidence type="ECO:0000313" key="10">
    <source>
        <dbReference type="EMBL" id="MCP9291791.1"/>
    </source>
</evidence>
<dbReference type="InterPro" id="IPR003594">
    <property type="entry name" value="HATPase_dom"/>
</dbReference>
<reference evidence="10" key="1">
    <citation type="submission" date="2022-06" db="EMBL/GenBank/DDBJ databases">
        <title>Gracilimonas sp. CAU 1638 isolated from sea sediment.</title>
        <authorList>
            <person name="Kim W."/>
        </authorList>
    </citation>
    <scope>NUCLEOTIDE SEQUENCE</scope>
    <source>
        <strain evidence="10">CAU 1638</strain>
    </source>
</reference>
<dbReference type="Gene3D" id="3.30.565.10">
    <property type="entry name" value="Histidine kinase-like ATPase, C-terminal domain"/>
    <property type="match status" value="1"/>
</dbReference>
<evidence type="ECO:0000256" key="2">
    <source>
        <dbReference type="ARBA" id="ARBA00012438"/>
    </source>
</evidence>
<keyword evidence="8" id="KW-1133">Transmembrane helix</keyword>
<dbReference type="Proteomes" id="UP001139125">
    <property type="component" value="Unassembled WGS sequence"/>
</dbReference>
<sequence length="454" mass="50987">MIKSFRFGIILRILMLAATLLLVCYLVLETEYYVSMVILGAIIAGQVIALIKYLERTNVLLTRFLEAIRYSDFTGAFRNHGLGSNFDDLNAAFSDVIEKFKEERSKKEESIRYLETVVQHIGIGLVCFNGKGEVVLLNTAAKRLFKVATLRTLDSLKNISGSLYKTVKKQKGGNRSLIRVTIQNETLQLAMYATEFRMRDEAYKLVSFQNIHTELEEKEMEAWQNLTQVLAHEIMNSITPISSLSGTVKMLLEENMVPQEHHVELNQETIEDVTDALTTISNRSQGLMRFVNSYRDFTQIPEPSYELFKVKEALDRTASLMKTEAAKEGIQIKVEVDPESLEFTADPHLVEQVLINLVKNAIRVLSDQEDGVILMKGGIEESGKVIIQIQDNGPGVKKAMKEKIFIPFYTVGSNGKSKGSGIGLSLSRQIMRLHGGSLILNSETGKGSTFTLRF</sequence>
<keyword evidence="11" id="KW-1185">Reference proteome</keyword>
<dbReference type="EMBL" id="JANDBC010000001">
    <property type="protein sequence ID" value="MCP9291791.1"/>
    <property type="molecule type" value="Genomic_DNA"/>
</dbReference>
<keyword evidence="8" id="KW-0812">Transmembrane</keyword>
<dbReference type="SUPFAM" id="SSF55874">
    <property type="entry name" value="ATPase domain of HSP90 chaperone/DNA topoisomerase II/histidine kinase"/>
    <property type="match status" value="1"/>
</dbReference>
<evidence type="ECO:0000256" key="5">
    <source>
        <dbReference type="ARBA" id="ARBA00022777"/>
    </source>
</evidence>
<dbReference type="CDD" id="cd00075">
    <property type="entry name" value="HATPase"/>
    <property type="match status" value="1"/>
</dbReference>
<dbReference type="GO" id="GO:0004673">
    <property type="term" value="F:protein histidine kinase activity"/>
    <property type="evidence" value="ECO:0007669"/>
    <property type="project" value="UniProtKB-EC"/>
</dbReference>
<feature type="transmembrane region" description="Helical" evidence="8">
    <location>
        <begin position="7"/>
        <end position="28"/>
    </location>
</feature>
<keyword evidence="7" id="KW-0902">Two-component regulatory system</keyword>
<evidence type="ECO:0000256" key="3">
    <source>
        <dbReference type="ARBA" id="ARBA00022679"/>
    </source>
</evidence>
<proteinExistence type="predicted"/>
<comment type="catalytic activity">
    <reaction evidence="1">
        <text>ATP + protein L-histidine = ADP + protein N-phospho-L-histidine.</text>
        <dbReference type="EC" id="2.7.13.3"/>
    </reaction>
</comment>
<dbReference type="PANTHER" id="PTHR43065">
    <property type="entry name" value="SENSOR HISTIDINE KINASE"/>
    <property type="match status" value="1"/>
</dbReference>
<keyword evidence="3" id="KW-0808">Transferase</keyword>
<protein>
    <recommendedName>
        <fullName evidence="2">histidine kinase</fullName>
        <ecNumber evidence="2">2.7.13.3</ecNumber>
    </recommendedName>
</protein>
<dbReference type="PANTHER" id="PTHR43065:SF46">
    <property type="entry name" value="C4-DICARBOXYLATE TRANSPORT SENSOR PROTEIN DCTB"/>
    <property type="match status" value="1"/>
</dbReference>
<keyword evidence="8" id="KW-0472">Membrane</keyword>
<evidence type="ECO:0000256" key="8">
    <source>
        <dbReference type="SAM" id="Phobius"/>
    </source>
</evidence>
<dbReference type="GO" id="GO:0000160">
    <property type="term" value="P:phosphorelay signal transduction system"/>
    <property type="evidence" value="ECO:0007669"/>
    <property type="project" value="UniProtKB-KW"/>
</dbReference>
<keyword evidence="5 10" id="KW-0418">Kinase</keyword>
<organism evidence="10 11">
    <name type="scientific">Gracilimonas sediminicola</name>
    <dbReference type="NCBI Taxonomy" id="2952158"/>
    <lineage>
        <taxon>Bacteria</taxon>
        <taxon>Pseudomonadati</taxon>
        <taxon>Balneolota</taxon>
        <taxon>Balneolia</taxon>
        <taxon>Balneolales</taxon>
        <taxon>Balneolaceae</taxon>
        <taxon>Gracilimonas</taxon>
    </lineage>
</organism>
<evidence type="ECO:0000259" key="9">
    <source>
        <dbReference type="PROSITE" id="PS50109"/>
    </source>
</evidence>
<dbReference type="PROSITE" id="PS50109">
    <property type="entry name" value="HIS_KIN"/>
    <property type="match status" value="1"/>
</dbReference>
<evidence type="ECO:0000256" key="1">
    <source>
        <dbReference type="ARBA" id="ARBA00000085"/>
    </source>
</evidence>
<dbReference type="InterPro" id="IPR005467">
    <property type="entry name" value="His_kinase_dom"/>
</dbReference>
<dbReference type="Pfam" id="PF02518">
    <property type="entry name" value="HATPase_c"/>
    <property type="match status" value="1"/>
</dbReference>
<dbReference type="Gene3D" id="1.10.287.130">
    <property type="match status" value="1"/>
</dbReference>
<name>A0A9X2RE67_9BACT</name>
<evidence type="ECO:0000313" key="11">
    <source>
        <dbReference type="Proteomes" id="UP001139125"/>
    </source>
</evidence>
<gene>
    <name evidence="10" type="ORF">NM125_09420</name>
</gene>
<comment type="caution">
    <text evidence="10">The sequence shown here is derived from an EMBL/GenBank/DDBJ whole genome shotgun (WGS) entry which is preliminary data.</text>
</comment>
<dbReference type="InterPro" id="IPR036890">
    <property type="entry name" value="HATPase_C_sf"/>
</dbReference>
<dbReference type="PRINTS" id="PR00344">
    <property type="entry name" value="BCTRLSENSOR"/>
</dbReference>
<accession>A0A9X2RE67</accession>
<evidence type="ECO:0000256" key="7">
    <source>
        <dbReference type="ARBA" id="ARBA00023012"/>
    </source>
</evidence>
<dbReference type="AlphaFoldDB" id="A0A9X2RE67"/>
<keyword evidence="4" id="KW-0547">Nucleotide-binding</keyword>
<dbReference type="GO" id="GO:0005524">
    <property type="term" value="F:ATP binding"/>
    <property type="evidence" value="ECO:0007669"/>
    <property type="project" value="UniProtKB-KW"/>
</dbReference>
<dbReference type="EC" id="2.7.13.3" evidence="2"/>